<evidence type="ECO:0000256" key="5">
    <source>
        <dbReference type="ARBA" id="ARBA00022692"/>
    </source>
</evidence>
<feature type="domain" description="Cation/H+ exchanger transmembrane" evidence="10">
    <location>
        <begin position="21"/>
        <end position="396"/>
    </location>
</feature>
<keyword evidence="5 9" id="KW-0812">Transmembrane</keyword>
<feature type="transmembrane region" description="Helical" evidence="9">
    <location>
        <begin position="313"/>
        <end position="337"/>
    </location>
</feature>
<protein>
    <submittedName>
        <fullName evidence="11">Potassium/proton antiporter</fullName>
    </submittedName>
</protein>
<feature type="transmembrane region" description="Helical" evidence="9">
    <location>
        <begin position="199"/>
        <end position="223"/>
    </location>
</feature>
<dbReference type="EMBL" id="JAAGBB010000023">
    <property type="protein sequence ID" value="MBR0666429.1"/>
    <property type="molecule type" value="Genomic_DNA"/>
</dbReference>
<dbReference type="Proteomes" id="UP001196870">
    <property type="component" value="Unassembled WGS sequence"/>
</dbReference>
<organism evidence="11 12">
    <name type="scientific">Plastoroseomonas hellenica</name>
    <dbReference type="NCBI Taxonomy" id="2687306"/>
    <lineage>
        <taxon>Bacteria</taxon>
        <taxon>Pseudomonadati</taxon>
        <taxon>Pseudomonadota</taxon>
        <taxon>Alphaproteobacteria</taxon>
        <taxon>Acetobacterales</taxon>
        <taxon>Acetobacteraceae</taxon>
        <taxon>Plastoroseomonas</taxon>
    </lineage>
</organism>
<feature type="transmembrane region" description="Helical" evidence="9">
    <location>
        <begin position="88"/>
        <end position="114"/>
    </location>
</feature>
<evidence type="ECO:0000256" key="2">
    <source>
        <dbReference type="ARBA" id="ARBA00022448"/>
    </source>
</evidence>
<feature type="transmembrane region" description="Helical" evidence="9">
    <location>
        <begin position="377"/>
        <end position="399"/>
    </location>
</feature>
<dbReference type="NCBIfam" id="NF003715">
    <property type="entry name" value="PRK05326.1-2"/>
    <property type="match status" value="1"/>
</dbReference>
<evidence type="ECO:0000313" key="11">
    <source>
        <dbReference type="EMBL" id="MBR0666429.1"/>
    </source>
</evidence>
<evidence type="ECO:0000259" key="10">
    <source>
        <dbReference type="Pfam" id="PF00999"/>
    </source>
</evidence>
<evidence type="ECO:0000256" key="3">
    <source>
        <dbReference type="ARBA" id="ARBA00022449"/>
    </source>
</evidence>
<dbReference type="InterPro" id="IPR006153">
    <property type="entry name" value="Cation/H_exchanger_TM"/>
</dbReference>
<feature type="transmembrane region" description="Helical" evidence="9">
    <location>
        <begin position="230"/>
        <end position="248"/>
    </location>
</feature>
<dbReference type="Pfam" id="PF00999">
    <property type="entry name" value="Na_H_Exchanger"/>
    <property type="match status" value="1"/>
</dbReference>
<feature type="transmembrane region" description="Helical" evidence="9">
    <location>
        <begin position="283"/>
        <end position="301"/>
    </location>
</feature>
<feature type="transmembrane region" description="Helical" evidence="9">
    <location>
        <begin position="58"/>
        <end position="76"/>
    </location>
</feature>
<keyword evidence="12" id="KW-1185">Reference proteome</keyword>
<evidence type="ECO:0000256" key="1">
    <source>
        <dbReference type="ARBA" id="ARBA00004651"/>
    </source>
</evidence>
<evidence type="ECO:0000256" key="4">
    <source>
        <dbReference type="ARBA" id="ARBA00022475"/>
    </source>
</evidence>
<comment type="caution">
    <text evidence="11">The sequence shown here is derived from an EMBL/GenBank/DDBJ whole genome shotgun (WGS) entry which is preliminary data.</text>
</comment>
<feature type="transmembrane region" description="Helical" evidence="9">
    <location>
        <begin position="254"/>
        <end position="271"/>
    </location>
</feature>
<evidence type="ECO:0000256" key="7">
    <source>
        <dbReference type="ARBA" id="ARBA00023065"/>
    </source>
</evidence>
<proteinExistence type="predicted"/>
<dbReference type="PANTHER" id="PTHR32507:SF7">
    <property type="entry name" value="K(+)_H(+) ANTIPORTER NHAP2"/>
    <property type="match status" value="1"/>
</dbReference>
<dbReference type="NCBIfam" id="NF003716">
    <property type="entry name" value="PRK05326.1-3"/>
    <property type="match status" value="1"/>
</dbReference>
<evidence type="ECO:0000256" key="6">
    <source>
        <dbReference type="ARBA" id="ARBA00022989"/>
    </source>
</evidence>
<dbReference type="InterPro" id="IPR038770">
    <property type="entry name" value="Na+/solute_symporter_sf"/>
</dbReference>
<name>A0ABS5F1M4_9PROT</name>
<dbReference type="Gene3D" id="1.20.1530.20">
    <property type="match status" value="1"/>
</dbReference>
<dbReference type="RefSeq" id="WP_211854104.1">
    <property type="nucleotide sequence ID" value="NZ_JAAGBB010000023.1"/>
</dbReference>
<comment type="subcellular location">
    <subcellularLocation>
        <location evidence="1">Cell membrane</location>
        <topology evidence="1">Multi-pass membrane protein</topology>
    </subcellularLocation>
</comment>
<dbReference type="PANTHER" id="PTHR32507">
    <property type="entry name" value="NA(+)/H(+) ANTIPORTER 1"/>
    <property type="match status" value="1"/>
</dbReference>
<reference evidence="12" key="1">
    <citation type="journal article" date="2021" name="Syst. Appl. Microbiol.">
        <title>Roseomonas hellenica sp. nov., isolated from roots of wild-growing Alkanna tinctoria.</title>
        <authorList>
            <person name="Rat A."/>
            <person name="Naranjo H.D."/>
            <person name="Lebbe L."/>
            <person name="Cnockaert M."/>
            <person name="Krigas N."/>
            <person name="Grigoriadou K."/>
            <person name="Maloupa E."/>
            <person name="Willems A."/>
        </authorList>
    </citation>
    <scope>NUCLEOTIDE SEQUENCE [LARGE SCALE GENOMIC DNA]</scope>
    <source>
        <strain evidence="12">LMG 31523</strain>
    </source>
</reference>
<keyword evidence="4" id="KW-1003">Cell membrane</keyword>
<evidence type="ECO:0000313" key="12">
    <source>
        <dbReference type="Proteomes" id="UP001196870"/>
    </source>
</evidence>
<keyword evidence="2" id="KW-0813">Transport</keyword>
<evidence type="ECO:0000256" key="9">
    <source>
        <dbReference type="SAM" id="Phobius"/>
    </source>
</evidence>
<gene>
    <name evidence="11" type="ORF">GXW71_18865</name>
</gene>
<feature type="transmembrane region" description="Helical" evidence="9">
    <location>
        <begin position="170"/>
        <end position="187"/>
    </location>
</feature>
<accession>A0ABS5F1M4</accession>
<keyword evidence="6 9" id="KW-1133">Transmembrane helix</keyword>
<feature type="transmembrane region" description="Helical" evidence="9">
    <location>
        <begin position="344"/>
        <end position="365"/>
    </location>
</feature>
<keyword evidence="7" id="KW-0406">Ion transport</keyword>
<evidence type="ECO:0000256" key="8">
    <source>
        <dbReference type="ARBA" id="ARBA00023136"/>
    </source>
</evidence>
<keyword evidence="8 9" id="KW-0472">Membrane</keyword>
<keyword evidence="3" id="KW-0050">Antiport</keyword>
<sequence>MEPAHHLLLLGGFLGLLGIAAGLVSARLGTPVLLAFLALGMLAGKGGPGGIVFDDFRAAYLIGSAALAIILFEGGLKTRRATLRLVLWPALALATAGVAIIAVLVAAFFVLVLFLLSASPPWPHPVWALALLIGAAVAPTDAAAVSLMLRRARVVVPERVTAVLEVESGLNDPVAVFLTMLVTHWLLSPGGMTAGQGALLLVQEMAGGAIMGIAGGRALLFALRRIRVEAALCPALALMGALALFGAAQSAGASGFLAVYLAGVVIGNGGLGARAGVEHFFEAFGWLAQIVLFLMFGLLATPQEILPSSLVGLIAIVAAGLLARSVACSACLLPFGFTLRETAFASWVGLRGAVPIYLTTIPLLAGVEGAHILFEPTFAIVVISLLAQGWTIAPVARLLGFPRGADRRSQAPAPDPPPAVRRRG</sequence>
<feature type="transmembrane region" description="Helical" evidence="9">
    <location>
        <begin position="126"/>
        <end position="149"/>
    </location>
</feature>